<feature type="region of interest" description="Disordered" evidence="1">
    <location>
        <begin position="549"/>
        <end position="588"/>
    </location>
</feature>
<dbReference type="Pfam" id="PF03235">
    <property type="entry name" value="GmrSD_N"/>
    <property type="match status" value="1"/>
</dbReference>
<evidence type="ECO:0000313" key="4">
    <source>
        <dbReference type="Proteomes" id="UP000559256"/>
    </source>
</evidence>
<feature type="region of interest" description="Disordered" evidence="1">
    <location>
        <begin position="1049"/>
        <end position="1114"/>
    </location>
</feature>
<reference evidence="3 4" key="1">
    <citation type="journal article" date="2020" name="ISME J.">
        <title>Uncovering the hidden diversity of litter-decomposition mechanisms in mushroom-forming fungi.</title>
        <authorList>
            <person name="Floudas D."/>
            <person name="Bentzer J."/>
            <person name="Ahren D."/>
            <person name="Johansson T."/>
            <person name="Persson P."/>
            <person name="Tunlid A."/>
        </authorList>
    </citation>
    <scope>NUCLEOTIDE SEQUENCE [LARGE SCALE GENOMIC DNA]</scope>
    <source>
        <strain evidence="3 4">CBS 291.85</strain>
    </source>
</reference>
<evidence type="ECO:0000256" key="1">
    <source>
        <dbReference type="SAM" id="MobiDB-lite"/>
    </source>
</evidence>
<name>A0A8H5CKZ4_9AGAR</name>
<feature type="compositionally biased region" description="Low complexity" evidence="1">
    <location>
        <begin position="46"/>
        <end position="59"/>
    </location>
</feature>
<feature type="compositionally biased region" description="Acidic residues" evidence="1">
    <location>
        <begin position="792"/>
        <end position="802"/>
    </location>
</feature>
<dbReference type="PANTHER" id="PTHR39639">
    <property type="entry name" value="CHROMOSOME 16, WHOLE GENOME SHOTGUN SEQUENCE"/>
    <property type="match status" value="1"/>
</dbReference>
<comment type="caution">
    <text evidence="3">The sequence shown here is derived from an EMBL/GenBank/DDBJ whole genome shotgun (WGS) entry which is preliminary data.</text>
</comment>
<evidence type="ECO:0000259" key="2">
    <source>
        <dbReference type="Pfam" id="PF03235"/>
    </source>
</evidence>
<feature type="region of interest" description="Disordered" evidence="1">
    <location>
        <begin position="313"/>
        <end position="366"/>
    </location>
</feature>
<dbReference type="Proteomes" id="UP000559256">
    <property type="component" value="Unassembled WGS sequence"/>
</dbReference>
<feature type="domain" description="GmrSD restriction endonucleases N-terminal" evidence="2">
    <location>
        <begin position="98"/>
        <end position="176"/>
    </location>
</feature>
<feature type="compositionally biased region" description="Polar residues" evidence="1">
    <location>
        <begin position="1049"/>
        <end position="1070"/>
    </location>
</feature>
<protein>
    <recommendedName>
        <fullName evidence="2">GmrSD restriction endonucleases N-terminal domain-containing protein</fullName>
    </recommendedName>
</protein>
<feature type="compositionally biased region" description="Low complexity" evidence="1">
    <location>
        <begin position="674"/>
        <end position="696"/>
    </location>
</feature>
<gene>
    <name evidence="3" type="ORF">D9758_014691</name>
</gene>
<feature type="compositionally biased region" description="Low complexity" evidence="1">
    <location>
        <begin position="708"/>
        <end position="724"/>
    </location>
</feature>
<dbReference type="PANTHER" id="PTHR39639:SF1">
    <property type="entry name" value="DUF262 DOMAIN-CONTAINING PROTEIN"/>
    <property type="match status" value="1"/>
</dbReference>
<organism evidence="3 4">
    <name type="scientific">Tetrapyrgos nigripes</name>
    <dbReference type="NCBI Taxonomy" id="182062"/>
    <lineage>
        <taxon>Eukaryota</taxon>
        <taxon>Fungi</taxon>
        <taxon>Dikarya</taxon>
        <taxon>Basidiomycota</taxon>
        <taxon>Agaricomycotina</taxon>
        <taxon>Agaricomycetes</taxon>
        <taxon>Agaricomycetidae</taxon>
        <taxon>Agaricales</taxon>
        <taxon>Marasmiineae</taxon>
        <taxon>Marasmiaceae</taxon>
        <taxon>Tetrapyrgos</taxon>
    </lineage>
</organism>
<keyword evidence="4" id="KW-1185">Reference proteome</keyword>
<feature type="region of interest" description="Disordered" evidence="1">
    <location>
        <begin position="1"/>
        <end position="69"/>
    </location>
</feature>
<accession>A0A8H5CKZ4</accession>
<feature type="compositionally biased region" description="Acidic residues" evidence="1">
    <location>
        <begin position="554"/>
        <end position="566"/>
    </location>
</feature>
<feature type="compositionally biased region" description="Basic and acidic residues" evidence="1">
    <location>
        <begin position="1241"/>
        <end position="1262"/>
    </location>
</feature>
<proteinExistence type="predicted"/>
<dbReference type="OrthoDB" id="5419821at2759"/>
<feature type="compositionally biased region" description="Low complexity" evidence="1">
    <location>
        <begin position="749"/>
        <end position="777"/>
    </location>
</feature>
<feature type="compositionally biased region" description="Polar residues" evidence="1">
    <location>
        <begin position="1095"/>
        <end position="1111"/>
    </location>
</feature>
<feature type="region of interest" description="Disordered" evidence="1">
    <location>
        <begin position="646"/>
        <end position="903"/>
    </location>
</feature>
<dbReference type="EMBL" id="JAACJM010000136">
    <property type="protein sequence ID" value="KAF5343655.1"/>
    <property type="molecule type" value="Genomic_DNA"/>
</dbReference>
<feature type="compositionally biased region" description="Pro residues" evidence="1">
    <location>
        <begin position="1079"/>
        <end position="1094"/>
    </location>
</feature>
<feature type="compositionally biased region" description="Low complexity" evidence="1">
    <location>
        <begin position="1"/>
        <end position="13"/>
    </location>
</feature>
<feature type="region of interest" description="Disordered" evidence="1">
    <location>
        <begin position="965"/>
        <end position="1016"/>
    </location>
</feature>
<dbReference type="AlphaFoldDB" id="A0A8H5CKZ4"/>
<feature type="compositionally biased region" description="Polar residues" evidence="1">
    <location>
        <begin position="1186"/>
        <end position="1195"/>
    </location>
</feature>
<feature type="region of interest" description="Disordered" evidence="1">
    <location>
        <begin position="396"/>
        <end position="418"/>
    </location>
</feature>
<feature type="compositionally biased region" description="Low complexity" evidence="1">
    <location>
        <begin position="1208"/>
        <end position="1225"/>
    </location>
</feature>
<evidence type="ECO:0000313" key="3">
    <source>
        <dbReference type="EMBL" id="KAF5343655.1"/>
    </source>
</evidence>
<feature type="region of interest" description="Disordered" evidence="1">
    <location>
        <begin position="1152"/>
        <end position="1280"/>
    </location>
</feature>
<sequence>MSPSDSDSELTSLSDDDEDQLQPSPLPPPPPAAAQHVPALKPSANTQKKTGTNSGSTTKRVVKPKSGKEENIQRYMDRAPNSRTLTAEALYNEICGETINLEPDYQREVVWTDAKQIHLLDSLYHNFFVPPVLFAVDPSNDQKTCIDGKQRLSSIKRFMDGEIPFKDSRSGVKYWYCNPQGKAGRKVMSENMKKKFKGAGMVVAEYYSITREQEREIFQFMPLLVFLLPFCQSCGVVVIQRVQNGMALTPAERMHAINGPRADLVRRITNLVLSEEGFDTHIVWESSRGKGFQSVASILFMIYEDFKNNLDDFPGSSTSMGKETRSSGRATASGTSAPKSTRKKTNKHPQEPSVQKIEEWLQNPDGDVPPEVELDMWISIRIMIFIARHEEYHPAAFTTPSKKKPGRRTTSKTAKSKDPGLTSWDFIMGAFLVHRLSKTRMAAVSGSSPSEEQEWSMMMLAQGIGMLRRKIRDGSKKDDSDSTRFNAKVYKDALELIFSYYTNMSRTPAGGYNEEIPGDGKGNKCALYTLYHWETSVYALKVATGKVVPGEAGQSEEEDADDEDDDQRSRTLPPIKVPPSAKSGSKKRRIVPVIPEEYFRQLQALYGNETVSDGISQGAGRCFTSQPAPALSTSSFSSRLSSTSTAVSASARNAPVNEGQPRTSIGKRKRGETEVSSSKKVAVASPSDASSTTSSKYLSLKIEKTKPITSVSSSHPTRSISSPVVKKEKTPTVKEVLPAAKQRTKHPSSSRTANIAASSASAAPTTAPSSDSASAVAGKNRRATKKPSFPEDISDGNGDEADGAPQVARRTRVVRGSAGKGKQVESGNIGDGRLGNKQPSRTKSVSRLLHDGDVEMHDATSPVDDVLPPSVSRRRSGDLNTPQPGEGQFGQGSGIPSAGQQYHDQQPWNAQMVPPGLSQGMISVPAAYPHHGVPVATGSPSGPAPVQHPPSVYPAYGTFTYPMPPAPYPGSASQPQSRDPRLIPIPADDQSQHQRQQSPIAPQLGNAGRQSSSTRDRLAPIREAQQALNGQQTVLQNSNQTYQAMQTPSPFLQTQPNSGITAHGHSNGNIPNPDSLYPSPSPDPVVHLVPPPENTPTHYQPSPPVDTSTSVAPPKATLPLKPIIIPIGPSPSLNPPPANTLTHYQPSLPVVAPSNAGLPQKPITIPSAPRSLRSHHNNQRSPPRPHSNSAYTSSSHDNRQFSPPPTRTSTVSGYSSSSSHGYSQRLPPPPSGPSNGYSRSDSFRDRDDDYYDRRSRNDDPRSQPRPSSPRPRGGRHRQHW</sequence>
<feature type="compositionally biased region" description="Basic and acidic residues" evidence="1">
    <location>
        <begin position="848"/>
        <end position="858"/>
    </location>
</feature>
<feature type="compositionally biased region" description="Low complexity" evidence="1">
    <location>
        <begin position="327"/>
        <end position="337"/>
    </location>
</feature>
<feature type="compositionally biased region" description="Basic residues" evidence="1">
    <location>
        <begin position="401"/>
        <end position="410"/>
    </location>
</feature>
<dbReference type="InterPro" id="IPR004919">
    <property type="entry name" value="GmrSD_N"/>
</dbReference>